<reference evidence="1" key="1">
    <citation type="journal article" date="2021" name="Proc. Natl. Acad. Sci. U.S.A.">
        <title>A Catalog of Tens of Thousands of Viruses from Human Metagenomes Reveals Hidden Associations with Chronic Diseases.</title>
        <authorList>
            <person name="Tisza M.J."/>
            <person name="Buck C.B."/>
        </authorList>
    </citation>
    <scope>NUCLEOTIDE SEQUENCE</scope>
    <source>
        <strain evidence="1">Ctq1q8</strain>
    </source>
</reference>
<dbReference type="EMBL" id="BK014895">
    <property type="protein sequence ID" value="DAD81093.1"/>
    <property type="molecule type" value="Genomic_DNA"/>
</dbReference>
<sequence>MSIYALVFIQFLNNKKPPGGNRTAHKILLSG</sequence>
<organism evidence="1">
    <name type="scientific">Siphoviridae sp. ctq1q8</name>
    <dbReference type="NCBI Taxonomy" id="2826467"/>
    <lineage>
        <taxon>Viruses</taxon>
        <taxon>Duplodnaviria</taxon>
        <taxon>Heunggongvirae</taxon>
        <taxon>Uroviricota</taxon>
        <taxon>Caudoviricetes</taxon>
    </lineage>
</organism>
<proteinExistence type="predicted"/>
<accession>A0A8S5MFH8</accession>
<name>A0A8S5MFH8_9CAUD</name>
<evidence type="ECO:0000313" key="1">
    <source>
        <dbReference type="EMBL" id="DAD81093.1"/>
    </source>
</evidence>
<protein>
    <submittedName>
        <fullName evidence="1">Uncharacterized protein</fullName>
    </submittedName>
</protein>